<feature type="transmembrane region" description="Helical" evidence="2">
    <location>
        <begin position="96"/>
        <end position="112"/>
    </location>
</feature>
<evidence type="ECO:0000313" key="4">
    <source>
        <dbReference type="Proteomes" id="UP000291469"/>
    </source>
</evidence>
<feature type="transmembrane region" description="Helical" evidence="2">
    <location>
        <begin position="264"/>
        <end position="284"/>
    </location>
</feature>
<feature type="transmembrane region" description="Helical" evidence="2">
    <location>
        <begin position="220"/>
        <end position="244"/>
    </location>
</feature>
<gene>
    <name evidence="3" type="ORF">ER308_08345</name>
</gene>
<name>A0A411YEC9_9ACTN</name>
<proteinExistence type="predicted"/>
<feature type="transmembrane region" description="Helical" evidence="2">
    <location>
        <begin position="180"/>
        <end position="208"/>
    </location>
</feature>
<evidence type="ECO:0000313" key="3">
    <source>
        <dbReference type="EMBL" id="QBI19558.1"/>
    </source>
</evidence>
<dbReference type="OrthoDB" id="4966979at2"/>
<keyword evidence="2" id="KW-0812">Transmembrane</keyword>
<dbReference type="InterPro" id="IPR052529">
    <property type="entry name" value="Bact_Transport_Assoc"/>
</dbReference>
<dbReference type="PANTHER" id="PTHR30590:SF3">
    <property type="entry name" value="HYPOTHETICAL MEMBRANE SPANNING PROTEIN"/>
    <property type="match status" value="1"/>
</dbReference>
<keyword evidence="4" id="KW-1185">Reference proteome</keyword>
<dbReference type="PANTHER" id="PTHR30590">
    <property type="entry name" value="INNER MEMBRANE PROTEIN"/>
    <property type="match status" value="1"/>
</dbReference>
<feature type="transmembrane region" description="Helical" evidence="2">
    <location>
        <begin position="329"/>
        <end position="347"/>
    </location>
</feature>
<organism evidence="3 4">
    <name type="scientific">Egibacter rhizosphaerae</name>
    <dbReference type="NCBI Taxonomy" id="1670831"/>
    <lineage>
        <taxon>Bacteria</taxon>
        <taxon>Bacillati</taxon>
        <taxon>Actinomycetota</taxon>
        <taxon>Nitriliruptoria</taxon>
        <taxon>Egibacterales</taxon>
        <taxon>Egibacteraceae</taxon>
        <taxon>Egibacter</taxon>
    </lineage>
</organism>
<reference evidence="3 4" key="1">
    <citation type="submission" date="2019-01" db="EMBL/GenBank/DDBJ databases">
        <title>Egibacter rhizosphaerae EGI 80759T.</title>
        <authorList>
            <person name="Chen D.-D."/>
            <person name="Tian Y."/>
            <person name="Jiao J.-Y."/>
            <person name="Zhang X.-T."/>
            <person name="Zhang Y.-G."/>
            <person name="Zhang Y."/>
            <person name="Xiao M."/>
            <person name="Shu W.-S."/>
            <person name="Li W.-J."/>
        </authorList>
    </citation>
    <scope>NUCLEOTIDE SEQUENCE [LARGE SCALE GENOMIC DNA]</scope>
    <source>
        <strain evidence="3 4">EGI 80759</strain>
    </source>
</reference>
<dbReference type="EMBL" id="CP036402">
    <property type="protein sequence ID" value="QBI19558.1"/>
    <property type="molecule type" value="Genomic_DNA"/>
</dbReference>
<feature type="transmembrane region" description="Helical" evidence="2">
    <location>
        <begin position="296"/>
        <end position="317"/>
    </location>
</feature>
<feature type="transmembrane region" description="Helical" evidence="2">
    <location>
        <begin position="142"/>
        <end position="160"/>
    </location>
</feature>
<dbReference type="Proteomes" id="UP000291469">
    <property type="component" value="Chromosome"/>
</dbReference>
<feature type="transmembrane region" description="Helical" evidence="2">
    <location>
        <begin position="118"/>
        <end position="135"/>
    </location>
</feature>
<sequence>MSLVPVRATGPVLTRPLGASSGDSARLRGIDVARALAVLGMLAVHVGPTNGSALATRLYALPHGRASVLFVVLAGVGVALLARSRRTSGAVARRRLAWRAALLLPAGLALQLLDHGAFVILAEYAVLFALAILLLDASDRQLLGAAGAVAALGPVAYFLGQSVAPATFERSGPVLADGPAAIAHALLATGAFPLLVWAAPFIFGMWLGRRAIGDRAVQRRLLLGGLAVGIGAWMVSVILVGLMGEPTGWGDPRMLLARGAHSQMPLWLWSSTGLAVAVLGGCLLAARAIDRVASPLVATGQFALTIYVGHLVALHLAPTLLTSDEVSGALALLGGFAAVAGTVAVLWRSVWRYGPLESLLHLPWLITPRAEPAPPNEPTTAEVRGNPHANPPRDARRVLR</sequence>
<feature type="compositionally biased region" description="Basic and acidic residues" evidence="1">
    <location>
        <begin position="391"/>
        <end position="400"/>
    </location>
</feature>
<keyword evidence="2" id="KW-0472">Membrane</keyword>
<protein>
    <submittedName>
        <fullName evidence="3">DUF1624 domain-containing protein</fullName>
    </submittedName>
</protein>
<dbReference type="RefSeq" id="WP_131154555.1">
    <property type="nucleotide sequence ID" value="NZ_CP036402.1"/>
</dbReference>
<feature type="transmembrane region" description="Helical" evidence="2">
    <location>
        <begin position="66"/>
        <end position="84"/>
    </location>
</feature>
<feature type="region of interest" description="Disordered" evidence="1">
    <location>
        <begin position="371"/>
        <end position="400"/>
    </location>
</feature>
<accession>A0A411YEC9</accession>
<evidence type="ECO:0000256" key="1">
    <source>
        <dbReference type="SAM" id="MobiDB-lite"/>
    </source>
</evidence>
<dbReference type="AlphaFoldDB" id="A0A411YEC9"/>
<keyword evidence="2" id="KW-1133">Transmembrane helix</keyword>
<dbReference type="KEGG" id="erz:ER308_08345"/>
<evidence type="ECO:0000256" key="2">
    <source>
        <dbReference type="SAM" id="Phobius"/>
    </source>
</evidence>